<feature type="non-terminal residue" evidence="3">
    <location>
        <position position="1"/>
    </location>
</feature>
<dbReference type="NCBIfam" id="TIGR02506">
    <property type="entry name" value="NrdE_NrdA"/>
    <property type="match status" value="1"/>
</dbReference>
<protein>
    <submittedName>
        <fullName evidence="3">Ribonucleoside-diphosphate reductase subunit alpha</fullName>
        <ecNumber evidence="3">1.17.4.1</ecNumber>
    </submittedName>
</protein>
<name>A0A930XX74_9GAMM</name>
<dbReference type="InterPro" id="IPR013346">
    <property type="entry name" value="NrdE_NrdA_C"/>
</dbReference>
<comment type="caution">
    <text evidence="3">The sequence shown here is derived from an EMBL/GenBank/DDBJ whole genome shotgun (WGS) entry which is preliminary data.</text>
</comment>
<dbReference type="EMBL" id="JADHEI010000053">
    <property type="protein sequence ID" value="MBF2735817.1"/>
    <property type="molecule type" value="Genomic_DNA"/>
</dbReference>
<reference evidence="3" key="1">
    <citation type="submission" date="2020-10" db="EMBL/GenBank/DDBJ databases">
        <title>An improved Amphimedon queenslandica hologenome assembly reveals how three proteobacterial symbionts can extend the metabolic phenotypic of their marine sponge host.</title>
        <authorList>
            <person name="Degnan B."/>
            <person name="Degnan S."/>
            <person name="Xiang X."/>
        </authorList>
    </citation>
    <scope>NUCLEOTIDE SEQUENCE</scope>
    <source>
        <strain evidence="3">AqS2</strain>
    </source>
</reference>
<evidence type="ECO:0000256" key="1">
    <source>
        <dbReference type="ARBA" id="ARBA00010406"/>
    </source>
</evidence>
<keyword evidence="3" id="KW-0560">Oxidoreductase</keyword>
<dbReference type="GO" id="GO:0004748">
    <property type="term" value="F:ribonucleoside-diphosphate reductase activity, thioredoxin disulfide as acceptor"/>
    <property type="evidence" value="ECO:0007669"/>
    <property type="project" value="UniProtKB-EC"/>
</dbReference>
<dbReference type="PANTHER" id="PTHR11573:SF6">
    <property type="entry name" value="RIBONUCLEOSIDE-DIPHOSPHATE REDUCTASE LARGE SUBUNIT"/>
    <property type="match status" value="1"/>
</dbReference>
<dbReference type="EC" id="1.17.4.1" evidence="3"/>
<dbReference type="InterPro" id="IPR039718">
    <property type="entry name" value="Rrm1"/>
</dbReference>
<feature type="domain" description="Ribonucleotide reductase large subunit" evidence="2">
    <location>
        <begin position="308"/>
        <end position="330"/>
    </location>
</feature>
<dbReference type="Gene3D" id="3.20.70.20">
    <property type="match status" value="1"/>
</dbReference>
<keyword evidence="4" id="KW-1185">Reference proteome</keyword>
<dbReference type="AlphaFoldDB" id="A0A930XX74"/>
<dbReference type="GO" id="GO:0005524">
    <property type="term" value="F:ATP binding"/>
    <property type="evidence" value="ECO:0007669"/>
    <property type="project" value="TreeGrafter"/>
</dbReference>
<dbReference type="SUPFAM" id="SSF51998">
    <property type="entry name" value="PFL-like glycyl radical enzymes"/>
    <property type="match status" value="1"/>
</dbReference>
<dbReference type="PANTHER" id="PTHR11573">
    <property type="entry name" value="RIBONUCLEOSIDE-DIPHOSPHATE REDUCTASE LARGE CHAIN"/>
    <property type="match status" value="1"/>
</dbReference>
<dbReference type="GO" id="GO:0009263">
    <property type="term" value="P:deoxyribonucleotide biosynthetic process"/>
    <property type="evidence" value="ECO:0007669"/>
    <property type="project" value="TreeGrafter"/>
</dbReference>
<dbReference type="GO" id="GO:0005971">
    <property type="term" value="C:ribonucleoside-diphosphate reductase complex"/>
    <property type="evidence" value="ECO:0007669"/>
    <property type="project" value="TreeGrafter"/>
</dbReference>
<dbReference type="PROSITE" id="PS00089">
    <property type="entry name" value="RIBORED_LARGE"/>
    <property type="match status" value="1"/>
</dbReference>
<proteinExistence type="inferred from homology"/>
<organism evidence="3 4">
    <name type="scientific">Candidatus Amphirhobacter heronislandensis</name>
    <dbReference type="NCBI Taxonomy" id="1732024"/>
    <lineage>
        <taxon>Bacteria</taxon>
        <taxon>Pseudomonadati</taxon>
        <taxon>Pseudomonadota</taxon>
        <taxon>Gammaproteobacteria</taxon>
        <taxon>Candidatus Tethybacterales</taxon>
        <taxon>Candidatus Tethybacteraceae</taxon>
        <taxon>Candidatus Amphirhobacter</taxon>
    </lineage>
</organism>
<accession>A0A930XX74</accession>
<evidence type="ECO:0000313" key="4">
    <source>
        <dbReference type="Proteomes" id="UP000604381"/>
    </source>
</evidence>
<sequence length="518" mass="58614">DERRRTHDMNTANWVPDLFMQRVRAREGWTLFSPSDTPDLHDLYGKAFERRYKEYEALHAADELPGKRVEAFDLWRDMISMLYETGHPWITFKDPCNVRSPQRHDGVVHSSNLCTEITLNTKSGKKRDPKTGKMEETNDGEIAVCNLGSVNLARHLKDDGTLDAELLRKSVRTAMRMLDNVIDINYYAVGKARASNEKHRPVGLGQVGYQDCLHRMGVAFDSEEAVEFADAATEMVCYYAYEASSDLAAERGRYQSYEGSLWSQGIMPLDSLRLLAEERLADGGKIEEKDGWLRSPDLEVNVESRLDWDALRKKIAEQGMRNSNCVAIAPTATIGNIMGASPCIEPDYKILFVKSNLSGEFTIVNKFFMDDMIEAGLWNGQMLSQVKAADGEIDEIEGIPAEIRARYKTCFQLDQRWLIEAASRRQKWIDQSQSLNLFMRGLRGGEISDVYFHAWRRGLKTTYYCRTQAASKTEKYTTEGTGENNKVAVAAKEHADEDKSKAAAQCAIDNPDDCEACQ</sequence>
<dbReference type="PRINTS" id="PR01183">
    <property type="entry name" value="RIBORDTASEM1"/>
</dbReference>
<dbReference type="InterPro" id="IPR000788">
    <property type="entry name" value="RNR_lg_C"/>
</dbReference>
<comment type="similarity">
    <text evidence="1">Belongs to the ribonucleoside diphosphate reductase large chain family.</text>
</comment>
<evidence type="ECO:0000313" key="3">
    <source>
        <dbReference type="EMBL" id="MBF2735817.1"/>
    </source>
</evidence>
<dbReference type="Pfam" id="PF02867">
    <property type="entry name" value="Ribonuc_red_lgC"/>
    <property type="match status" value="1"/>
</dbReference>
<dbReference type="Proteomes" id="UP000604381">
    <property type="component" value="Unassembled WGS sequence"/>
</dbReference>
<evidence type="ECO:0000259" key="2">
    <source>
        <dbReference type="PROSITE" id="PS00089"/>
    </source>
</evidence>
<gene>
    <name evidence="3" type="ORF">ISN26_07095</name>
</gene>